<reference evidence="2" key="1">
    <citation type="journal article" date="2019" name="Int. J. Syst. Evol. Microbiol.">
        <title>The Global Catalogue of Microorganisms (GCM) 10K type strain sequencing project: providing services to taxonomists for standard genome sequencing and annotation.</title>
        <authorList>
            <consortium name="The Broad Institute Genomics Platform"/>
            <consortium name="The Broad Institute Genome Sequencing Center for Infectious Disease"/>
            <person name="Wu L."/>
            <person name="Ma J."/>
        </authorList>
    </citation>
    <scope>NUCLEOTIDE SEQUENCE [LARGE SCALE GENOMIC DNA]</scope>
    <source>
        <strain evidence="2">JCM 17805</strain>
    </source>
</reference>
<dbReference type="InterPro" id="IPR015946">
    <property type="entry name" value="KH_dom-like_a/b"/>
</dbReference>
<name>A0ABP8V3P7_9GAMM</name>
<evidence type="ECO:0000313" key="1">
    <source>
        <dbReference type="EMBL" id="GAA4649685.1"/>
    </source>
</evidence>
<keyword evidence="2" id="KW-1185">Reference proteome</keyword>
<dbReference type="InterPro" id="IPR036102">
    <property type="entry name" value="OsmC/Ohrsf"/>
</dbReference>
<dbReference type="SUPFAM" id="SSF82784">
    <property type="entry name" value="OsmC-like"/>
    <property type="match status" value="1"/>
</dbReference>
<dbReference type="InterPro" id="IPR003718">
    <property type="entry name" value="OsmC/Ohr_fam"/>
</dbReference>
<comment type="caution">
    <text evidence="1">The sequence shown here is derived from an EMBL/GenBank/DDBJ whole genome shotgun (WGS) entry which is preliminary data.</text>
</comment>
<dbReference type="Gene3D" id="3.30.300.20">
    <property type="match status" value="1"/>
</dbReference>
<dbReference type="Pfam" id="PF02566">
    <property type="entry name" value="OsmC"/>
    <property type="match status" value="1"/>
</dbReference>
<dbReference type="RefSeq" id="WP_345195651.1">
    <property type="nucleotide sequence ID" value="NZ_BAABFL010000258.1"/>
</dbReference>
<accession>A0ABP8V3P7</accession>
<evidence type="ECO:0000313" key="2">
    <source>
        <dbReference type="Proteomes" id="UP001500604"/>
    </source>
</evidence>
<dbReference type="EMBL" id="BAABFL010000258">
    <property type="protein sequence ID" value="GAA4649685.1"/>
    <property type="molecule type" value="Genomic_DNA"/>
</dbReference>
<dbReference type="Proteomes" id="UP001500604">
    <property type="component" value="Unassembled WGS sequence"/>
</dbReference>
<gene>
    <name evidence="1" type="ORF">GCM10023116_19640</name>
</gene>
<organism evidence="1 2">
    <name type="scientific">Kistimonas scapharcae</name>
    <dbReference type="NCBI Taxonomy" id="1036133"/>
    <lineage>
        <taxon>Bacteria</taxon>
        <taxon>Pseudomonadati</taxon>
        <taxon>Pseudomonadota</taxon>
        <taxon>Gammaproteobacteria</taxon>
        <taxon>Oceanospirillales</taxon>
        <taxon>Endozoicomonadaceae</taxon>
        <taxon>Kistimonas</taxon>
    </lineage>
</organism>
<protein>
    <submittedName>
        <fullName evidence="1">OsmC family protein</fullName>
    </submittedName>
</protein>
<proteinExistence type="predicted"/>
<dbReference type="PANTHER" id="PTHR34352:SF1">
    <property type="entry name" value="PROTEIN YHFA"/>
    <property type="match status" value="1"/>
</dbReference>
<sequence>MLTNTDIDWQGDCQFKVTTTGGFTVAVDAENTQAPCPTELLLSALGSCSATDVALYFQDKGVNLESLNNQVTYTLTDSEPRLYESANLHFTVKGYGITASDVELAARKAITQYCHVCLMLQPAIRITYSVEVIDGDRETAS</sequence>
<dbReference type="PANTHER" id="PTHR34352">
    <property type="entry name" value="PROTEIN YHFA"/>
    <property type="match status" value="1"/>
</dbReference>